<protein>
    <submittedName>
        <fullName evidence="2">DUF3667 domain-containing protein</fullName>
    </submittedName>
</protein>
<evidence type="ECO:0000313" key="3">
    <source>
        <dbReference type="Proteomes" id="UP001597548"/>
    </source>
</evidence>
<dbReference type="RefSeq" id="WP_194507414.1">
    <property type="nucleotide sequence ID" value="NZ_JADILU010000003.1"/>
</dbReference>
<keyword evidence="1" id="KW-0472">Membrane</keyword>
<feature type="transmembrane region" description="Helical" evidence="1">
    <location>
        <begin position="233"/>
        <end position="264"/>
    </location>
</feature>
<feature type="transmembrane region" description="Helical" evidence="1">
    <location>
        <begin position="174"/>
        <end position="196"/>
    </location>
</feature>
<dbReference type="Proteomes" id="UP001597548">
    <property type="component" value="Unassembled WGS sequence"/>
</dbReference>
<dbReference type="InterPro" id="IPR022134">
    <property type="entry name" value="DUF3667"/>
</dbReference>
<feature type="transmembrane region" description="Helical" evidence="1">
    <location>
        <begin position="81"/>
        <end position="100"/>
    </location>
</feature>
<keyword evidence="3" id="KW-1185">Reference proteome</keyword>
<sequence>MNCKNCEIALNDNINFCPICGAKVIRKRLTLKNLWHDVSLQFLNIDNKFLKTFTHLFSQPETVINGFIEGTRKKYINVMQYFAISLTLVGIQVFLMKTFFSDDLATTMDFMKDFEVTTGEKDNPFSSNPLGSLEDINNYQSIIYICSVPLYTLATWLAYRILKPVKQYNFTEHLVLNLYYNAQVIIITAVLSIFFLCFGFNYLLIAGFVSILVYIYLLYILKRVFNTSFWEAVAHFLLVMIMFFVIFFTIGILIAIAIFVFAIITKI</sequence>
<organism evidence="2 3">
    <name type="scientific">Psychroserpens luteus</name>
    <dbReference type="NCBI Taxonomy" id="1434066"/>
    <lineage>
        <taxon>Bacteria</taxon>
        <taxon>Pseudomonadati</taxon>
        <taxon>Bacteroidota</taxon>
        <taxon>Flavobacteriia</taxon>
        <taxon>Flavobacteriales</taxon>
        <taxon>Flavobacteriaceae</taxon>
        <taxon>Psychroserpens</taxon>
    </lineage>
</organism>
<dbReference type="EMBL" id="JBHUOS010000001">
    <property type="protein sequence ID" value="MFD2914920.1"/>
    <property type="molecule type" value="Genomic_DNA"/>
</dbReference>
<keyword evidence="1" id="KW-0812">Transmembrane</keyword>
<keyword evidence="1" id="KW-1133">Transmembrane helix</keyword>
<feature type="transmembrane region" description="Helical" evidence="1">
    <location>
        <begin position="202"/>
        <end position="221"/>
    </location>
</feature>
<evidence type="ECO:0000256" key="1">
    <source>
        <dbReference type="SAM" id="Phobius"/>
    </source>
</evidence>
<feature type="transmembrane region" description="Helical" evidence="1">
    <location>
        <begin position="142"/>
        <end position="162"/>
    </location>
</feature>
<gene>
    <name evidence="2" type="ORF">ACFS29_04660</name>
</gene>
<reference evidence="3" key="1">
    <citation type="journal article" date="2019" name="Int. J. Syst. Evol. Microbiol.">
        <title>The Global Catalogue of Microorganisms (GCM) 10K type strain sequencing project: providing services to taxonomists for standard genome sequencing and annotation.</title>
        <authorList>
            <consortium name="The Broad Institute Genomics Platform"/>
            <consortium name="The Broad Institute Genome Sequencing Center for Infectious Disease"/>
            <person name="Wu L."/>
            <person name="Ma J."/>
        </authorList>
    </citation>
    <scope>NUCLEOTIDE SEQUENCE [LARGE SCALE GENOMIC DNA]</scope>
    <source>
        <strain evidence="3">KCTC 32514</strain>
    </source>
</reference>
<proteinExistence type="predicted"/>
<evidence type="ECO:0000313" key="2">
    <source>
        <dbReference type="EMBL" id="MFD2914920.1"/>
    </source>
</evidence>
<accession>A0ABW5ZR51</accession>
<comment type="caution">
    <text evidence="2">The sequence shown here is derived from an EMBL/GenBank/DDBJ whole genome shotgun (WGS) entry which is preliminary data.</text>
</comment>
<name>A0ABW5ZR51_9FLAO</name>
<dbReference type="Pfam" id="PF12412">
    <property type="entry name" value="DUF3667"/>
    <property type="match status" value="1"/>
</dbReference>